<dbReference type="EMBL" id="KQ423377">
    <property type="protein sequence ID" value="KOF73039.1"/>
    <property type="molecule type" value="Genomic_DNA"/>
</dbReference>
<dbReference type="AlphaFoldDB" id="A0A0L8G823"/>
<sequence length="63" mass="6584">MAAHFQLAASILSNREVLDLLYIISDDEDLSVTINESMKGATLTGLTAFVGGLFLGPPGFAIG</sequence>
<evidence type="ECO:0000256" key="1">
    <source>
        <dbReference type="ARBA" id="ARBA00029457"/>
    </source>
</evidence>
<accession>A0A0L8G823</accession>
<gene>
    <name evidence="2" type="ORF">OCBIM_22038494mg</name>
</gene>
<comment type="similarity">
    <text evidence="1">Belongs to the C19orf12 family.</text>
</comment>
<reference evidence="2" key="1">
    <citation type="submission" date="2015-07" db="EMBL/GenBank/DDBJ databases">
        <title>MeaNS - Measles Nucleotide Surveillance Program.</title>
        <authorList>
            <person name="Tran T."/>
            <person name="Druce J."/>
        </authorList>
    </citation>
    <scope>NUCLEOTIDE SEQUENCE</scope>
    <source>
        <strain evidence="2">UCB-OBI-ISO-001</strain>
        <tissue evidence="2">Gonad</tissue>
    </source>
</reference>
<protein>
    <submittedName>
        <fullName evidence="2">Uncharacterized protein</fullName>
    </submittedName>
</protein>
<dbReference type="Pfam" id="PF20721">
    <property type="entry name" value="C19orf12"/>
    <property type="match status" value="1"/>
</dbReference>
<name>A0A0L8G823_OCTBM</name>
<feature type="non-terminal residue" evidence="2">
    <location>
        <position position="63"/>
    </location>
</feature>
<organism evidence="2">
    <name type="scientific">Octopus bimaculoides</name>
    <name type="common">California two-spotted octopus</name>
    <dbReference type="NCBI Taxonomy" id="37653"/>
    <lineage>
        <taxon>Eukaryota</taxon>
        <taxon>Metazoa</taxon>
        <taxon>Spiralia</taxon>
        <taxon>Lophotrochozoa</taxon>
        <taxon>Mollusca</taxon>
        <taxon>Cephalopoda</taxon>
        <taxon>Coleoidea</taxon>
        <taxon>Octopodiformes</taxon>
        <taxon>Octopoda</taxon>
        <taxon>Incirrata</taxon>
        <taxon>Octopodidae</taxon>
        <taxon>Octopus</taxon>
    </lineage>
</organism>
<dbReference type="PANTHER" id="PTHR31493">
    <property type="entry name" value="NAZO FAMILY MEMBER"/>
    <property type="match status" value="1"/>
</dbReference>
<proteinExistence type="inferred from homology"/>
<dbReference type="InterPro" id="IPR033369">
    <property type="entry name" value="C19orf12"/>
</dbReference>
<evidence type="ECO:0000313" key="2">
    <source>
        <dbReference type="EMBL" id="KOF73039.1"/>
    </source>
</evidence>
<dbReference type="PANTHER" id="PTHR31493:SF1">
    <property type="entry name" value="PROTEIN C19ORF12"/>
    <property type="match status" value="1"/>
</dbReference>